<dbReference type="EMBL" id="MU277195">
    <property type="protein sequence ID" value="KAI0065357.1"/>
    <property type="molecule type" value="Genomic_DNA"/>
</dbReference>
<keyword evidence="2" id="KW-1185">Reference proteome</keyword>
<protein>
    <submittedName>
        <fullName evidence="1">SET domain-containing protein</fullName>
    </submittedName>
</protein>
<dbReference type="Proteomes" id="UP000814140">
    <property type="component" value="Unassembled WGS sequence"/>
</dbReference>
<proteinExistence type="predicted"/>
<evidence type="ECO:0000313" key="2">
    <source>
        <dbReference type="Proteomes" id="UP000814140"/>
    </source>
</evidence>
<sequence length="440" mass="50257">MNPALQDRRWRALLVWLESLGMQVDAEHLLRLSPLFTLPGPAKINLRTLQPHYPSRAQGRLLSATQLVSLHLSLYRPASQDDSESPDPFFGPYVSVLPREFDSHPLTWLVKKALSLPQTPFEARLPLLLPPGVLSDLTKVETRFWEDWQVVSNYVEEFPKVVHSVDGLPVLDFLWAWLNVNTRCLYDDLGLDRADNHSMCPIFDFANHAWMQPTMKPIQDDCPPAGVGELTCISGETSIAKDEELYITYGAHPNRFLFVEYGFVNPVSEELLASGQYFGEADVQALVEEMILGLGTTGVWMKQVLQDEGYWGDWTLHSAPEPAHPSYRLITALRLYHLVHTLDIEEQDSLALQPWRDTLSGTKDDISEENERVWRNTVLELCQILVNRAELGLQRLQAESETVGGLDWFGWMVENIRLLWWEEREVALAVARSIRRGETF</sequence>
<organism evidence="1 2">
    <name type="scientific">Artomyces pyxidatus</name>
    <dbReference type="NCBI Taxonomy" id="48021"/>
    <lineage>
        <taxon>Eukaryota</taxon>
        <taxon>Fungi</taxon>
        <taxon>Dikarya</taxon>
        <taxon>Basidiomycota</taxon>
        <taxon>Agaricomycotina</taxon>
        <taxon>Agaricomycetes</taxon>
        <taxon>Russulales</taxon>
        <taxon>Auriscalpiaceae</taxon>
        <taxon>Artomyces</taxon>
    </lineage>
</organism>
<evidence type="ECO:0000313" key="1">
    <source>
        <dbReference type="EMBL" id="KAI0065357.1"/>
    </source>
</evidence>
<name>A0ACB8TAN1_9AGAM</name>
<gene>
    <name evidence="1" type="ORF">BV25DRAFT_1868669</name>
</gene>
<accession>A0ACB8TAN1</accession>
<reference evidence="1" key="1">
    <citation type="submission" date="2021-03" db="EMBL/GenBank/DDBJ databases">
        <authorList>
            <consortium name="DOE Joint Genome Institute"/>
            <person name="Ahrendt S."/>
            <person name="Looney B.P."/>
            <person name="Miyauchi S."/>
            <person name="Morin E."/>
            <person name="Drula E."/>
            <person name="Courty P.E."/>
            <person name="Chicoki N."/>
            <person name="Fauchery L."/>
            <person name="Kohler A."/>
            <person name="Kuo A."/>
            <person name="Labutti K."/>
            <person name="Pangilinan J."/>
            <person name="Lipzen A."/>
            <person name="Riley R."/>
            <person name="Andreopoulos W."/>
            <person name="He G."/>
            <person name="Johnson J."/>
            <person name="Barry K.W."/>
            <person name="Grigoriev I.V."/>
            <person name="Nagy L."/>
            <person name="Hibbett D."/>
            <person name="Henrissat B."/>
            <person name="Matheny P.B."/>
            <person name="Labbe J."/>
            <person name="Martin F."/>
        </authorList>
    </citation>
    <scope>NUCLEOTIDE SEQUENCE</scope>
    <source>
        <strain evidence="1">HHB10654</strain>
    </source>
</reference>
<reference evidence="1" key="2">
    <citation type="journal article" date="2022" name="New Phytol.">
        <title>Evolutionary transition to the ectomycorrhizal habit in the genomes of a hyperdiverse lineage of mushroom-forming fungi.</title>
        <authorList>
            <person name="Looney B."/>
            <person name="Miyauchi S."/>
            <person name="Morin E."/>
            <person name="Drula E."/>
            <person name="Courty P.E."/>
            <person name="Kohler A."/>
            <person name="Kuo A."/>
            <person name="LaButti K."/>
            <person name="Pangilinan J."/>
            <person name="Lipzen A."/>
            <person name="Riley R."/>
            <person name="Andreopoulos W."/>
            <person name="He G."/>
            <person name="Johnson J."/>
            <person name="Nolan M."/>
            <person name="Tritt A."/>
            <person name="Barry K.W."/>
            <person name="Grigoriev I.V."/>
            <person name="Nagy L.G."/>
            <person name="Hibbett D."/>
            <person name="Henrissat B."/>
            <person name="Matheny P.B."/>
            <person name="Labbe J."/>
            <person name="Martin F.M."/>
        </authorList>
    </citation>
    <scope>NUCLEOTIDE SEQUENCE</scope>
    <source>
        <strain evidence="1">HHB10654</strain>
    </source>
</reference>
<comment type="caution">
    <text evidence="1">The sequence shown here is derived from an EMBL/GenBank/DDBJ whole genome shotgun (WGS) entry which is preliminary data.</text>
</comment>